<accession>A0A2P7RR53</accession>
<dbReference type="SUPFAM" id="SSF55073">
    <property type="entry name" value="Nucleotide cyclase"/>
    <property type="match status" value="1"/>
</dbReference>
<dbReference type="InterPro" id="IPR001054">
    <property type="entry name" value="A/G_cyclase"/>
</dbReference>
<dbReference type="PROSITE" id="PS50125">
    <property type="entry name" value="GUANYLATE_CYCLASE_2"/>
    <property type="match status" value="1"/>
</dbReference>
<dbReference type="Pfam" id="PF00211">
    <property type="entry name" value="Guanylate_cyc"/>
    <property type="match status" value="1"/>
</dbReference>
<organism evidence="2 3">
    <name type="scientific">Kumtagia ephedrae</name>
    <dbReference type="NCBI Taxonomy" id="2116701"/>
    <lineage>
        <taxon>Bacteria</taxon>
        <taxon>Pseudomonadati</taxon>
        <taxon>Pseudomonadota</taxon>
        <taxon>Alphaproteobacteria</taxon>
        <taxon>Hyphomicrobiales</taxon>
        <taxon>Phyllobacteriaceae</taxon>
        <taxon>Kumtagia</taxon>
    </lineage>
</organism>
<dbReference type="PANTHER" id="PTHR43081">
    <property type="entry name" value="ADENYLATE CYCLASE, TERMINAL-DIFFERENTIATION SPECIFIC-RELATED"/>
    <property type="match status" value="1"/>
</dbReference>
<feature type="domain" description="Guanylate cyclase" evidence="1">
    <location>
        <begin position="221"/>
        <end position="352"/>
    </location>
</feature>
<proteinExistence type="predicted"/>
<protein>
    <submittedName>
        <fullName evidence="2">Adenylate/guanylate cyclase domain-containing protein</fullName>
    </submittedName>
</protein>
<evidence type="ECO:0000313" key="2">
    <source>
        <dbReference type="EMBL" id="PSJ52694.1"/>
    </source>
</evidence>
<dbReference type="SMART" id="SM00044">
    <property type="entry name" value="CYCc"/>
    <property type="match status" value="1"/>
</dbReference>
<dbReference type="GO" id="GO:0004016">
    <property type="term" value="F:adenylate cyclase activity"/>
    <property type="evidence" value="ECO:0007669"/>
    <property type="project" value="UniProtKB-ARBA"/>
</dbReference>
<dbReference type="GO" id="GO:0006171">
    <property type="term" value="P:cAMP biosynthetic process"/>
    <property type="evidence" value="ECO:0007669"/>
    <property type="project" value="TreeGrafter"/>
</dbReference>
<dbReference type="InterPro" id="IPR029787">
    <property type="entry name" value="Nucleotide_cyclase"/>
</dbReference>
<dbReference type="Gene3D" id="3.30.70.1230">
    <property type="entry name" value="Nucleotide cyclase"/>
    <property type="match status" value="1"/>
</dbReference>
<dbReference type="PANTHER" id="PTHR43081:SF11">
    <property type="entry name" value="BLR2264 PROTEIN"/>
    <property type="match status" value="1"/>
</dbReference>
<dbReference type="GO" id="GO:0035556">
    <property type="term" value="P:intracellular signal transduction"/>
    <property type="evidence" value="ECO:0007669"/>
    <property type="project" value="InterPro"/>
</dbReference>
<keyword evidence="3" id="KW-1185">Reference proteome</keyword>
<dbReference type="InterPro" id="IPR050697">
    <property type="entry name" value="Adenylyl/Guanylyl_Cyclase_3/4"/>
</dbReference>
<dbReference type="CDD" id="cd07302">
    <property type="entry name" value="CHD"/>
    <property type="match status" value="1"/>
</dbReference>
<dbReference type="EMBL" id="PXYK01000036">
    <property type="protein sequence ID" value="PSJ52694.1"/>
    <property type="molecule type" value="Genomic_DNA"/>
</dbReference>
<dbReference type="Proteomes" id="UP000241229">
    <property type="component" value="Unassembled WGS sequence"/>
</dbReference>
<comment type="caution">
    <text evidence="2">The sequence shown here is derived from an EMBL/GenBank/DDBJ whole genome shotgun (WGS) entry which is preliminary data.</text>
</comment>
<dbReference type="AlphaFoldDB" id="A0A2P7RR53"/>
<gene>
    <name evidence="2" type="ORF">C7I84_26290</name>
</gene>
<evidence type="ECO:0000313" key="3">
    <source>
        <dbReference type="Proteomes" id="UP000241229"/>
    </source>
</evidence>
<reference evidence="2 3" key="1">
    <citation type="submission" date="2018-03" db="EMBL/GenBank/DDBJ databases">
        <title>The draft genome of Mesorhizobium sp. 6GN-30.</title>
        <authorList>
            <person name="Liu L."/>
            <person name="Li L."/>
            <person name="Wang T."/>
            <person name="Zhang X."/>
            <person name="Liang L."/>
        </authorList>
    </citation>
    <scope>NUCLEOTIDE SEQUENCE [LARGE SCALE GENOMIC DNA]</scope>
    <source>
        <strain evidence="2 3">6GN30</strain>
    </source>
</reference>
<evidence type="ECO:0000259" key="1">
    <source>
        <dbReference type="PROSITE" id="PS50125"/>
    </source>
</evidence>
<sequence length="408" mass="45003">MRPESVDSILDWLAEAGLAGADEAALVRGFSERCIAAGCRLSRGLVIIDTLHPLYEGRALIWEDDPAANLRDNEFQPVRDEDESWENWQRNPFFHMLRDGQVYMRCRLVEGGPLDYPQFEELRLAGQTDYLAVVHRLRDAPSVEDADGFYARWTTAAPQGFSDADIDALKRLTTQLALALRLAAQTRLAGTLVETYLGRDAGRRVLQGGIVRGRVEKISAVLWFSDLTGYTRLSEELPSEQMITLLNDYAEAVIGSVHDAGGDVLKLIGDGVLAIFPGPDLKEASMAAMAAGRALGQKLRNLAERRTAEGLPAANVHLGVHFGDVYYGNIGSPDRLDFTVVGSAVNEVSRIAAMCHSVDRRILCSSEFIELLPEAERSNFVSVGRFALRGVGRARHLYTLDPAMLQYR</sequence>
<name>A0A2P7RR53_9HYPH</name>
<dbReference type="RefSeq" id="WP_106775184.1">
    <property type="nucleotide sequence ID" value="NZ_PXYK01000036.1"/>
</dbReference>
<dbReference type="OrthoDB" id="4565346at2"/>